<feature type="compositionally biased region" description="Basic and acidic residues" evidence="1">
    <location>
        <begin position="83"/>
        <end position="102"/>
    </location>
</feature>
<evidence type="ECO:0000313" key="4">
    <source>
        <dbReference type="Proteomes" id="UP000476837"/>
    </source>
</evidence>
<name>A0A6L3AV03_AZOBR</name>
<feature type="compositionally biased region" description="Basic and acidic residues" evidence="1">
    <location>
        <begin position="138"/>
        <end position="155"/>
    </location>
</feature>
<dbReference type="EMBL" id="QOKV01000021">
    <property type="protein sequence ID" value="KAA0679885.1"/>
    <property type="molecule type" value="Genomic_DNA"/>
</dbReference>
<feature type="compositionally biased region" description="Basic and acidic residues" evidence="1">
    <location>
        <begin position="273"/>
        <end position="289"/>
    </location>
</feature>
<dbReference type="InterPro" id="IPR014004">
    <property type="entry name" value="Transpt-assoc_nodulatn_dom_bac"/>
</dbReference>
<protein>
    <submittedName>
        <fullName evidence="3">BON domain-containing protein</fullName>
    </submittedName>
</protein>
<dbReference type="SMART" id="SM00749">
    <property type="entry name" value="BON"/>
    <property type="match status" value="1"/>
</dbReference>
<evidence type="ECO:0000256" key="1">
    <source>
        <dbReference type="SAM" id="MobiDB-lite"/>
    </source>
</evidence>
<dbReference type="RefSeq" id="WP_149167248.1">
    <property type="nucleotide sequence ID" value="NZ_QOKV01000021.1"/>
</dbReference>
<dbReference type="PANTHER" id="PTHR34606:SF15">
    <property type="entry name" value="BON DOMAIN-CONTAINING PROTEIN"/>
    <property type="match status" value="1"/>
</dbReference>
<feature type="region of interest" description="Disordered" evidence="1">
    <location>
        <begin position="249"/>
        <end position="290"/>
    </location>
</feature>
<feature type="compositionally biased region" description="Basic and acidic residues" evidence="1">
    <location>
        <begin position="200"/>
        <end position="211"/>
    </location>
</feature>
<feature type="domain" description="BON" evidence="2">
    <location>
        <begin position="275"/>
        <end position="343"/>
    </location>
</feature>
<feature type="compositionally biased region" description="Basic and acidic residues" evidence="1">
    <location>
        <begin position="1"/>
        <end position="32"/>
    </location>
</feature>
<dbReference type="PANTHER" id="PTHR34606">
    <property type="entry name" value="BON DOMAIN-CONTAINING PROTEIN"/>
    <property type="match status" value="1"/>
</dbReference>
<feature type="compositionally biased region" description="Low complexity" evidence="1">
    <location>
        <begin position="183"/>
        <end position="192"/>
    </location>
</feature>
<accession>A0A6L3AV03</accession>
<feature type="region of interest" description="Disordered" evidence="1">
    <location>
        <begin position="346"/>
        <end position="421"/>
    </location>
</feature>
<dbReference type="Proteomes" id="UP000476837">
    <property type="component" value="Unassembled WGS sequence"/>
</dbReference>
<feature type="compositionally biased region" description="Low complexity" evidence="1">
    <location>
        <begin position="352"/>
        <end position="371"/>
    </location>
</feature>
<feature type="region of interest" description="Disordered" evidence="1">
    <location>
        <begin position="1"/>
        <end position="222"/>
    </location>
</feature>
<feature type="compositionally biased region" description="Gly residues" evidence="1">
    <location>
        <begin position="103"/>
        <end position="118"/>
    </location>
</feature>
<sequence length="421" mass="45947">MSDYESRWRNDQGTRRDDDRWERDRERGEGREWSAGSYQNRGQNRGRDEFGQSNWGQSGSGQSGRSGMMGGGGRQPGYGYEGQGREGFDYGRDYWRQQEGRGDYGQGSYGQGSYGQGSGSRDYGRDYGARGSYGQGQRDWRSREDRQSYEDRGDYGQDFGYRGGFGRSDYGSGAYGGRDYGSRDYGGMDYGSRGTGNRDYSSRDYGNRDYGRMGYGGGSGYGRNEERGFFERAGDEMASWFGDEDAERRRRMDARNDDPGAQHHRGRGPRGYTRSDDRIREDVNDRLTDDPYIDASEIDVTVSNCEVTLSGSVDDRRTKRRAEDMAETISGVRHVQNNLRVRERTFGGTGTTAGASAMAGLGTTGSSNTGMSGTGMSGSGTSSSGTSGTSGTGMSGTGMSGTTDSTSRTSTTGTTTGSTSR</sequence>
<dbReference type="InterPro" id="IPR051686">
    <property type="entry name" value="Lipoprotein_DolP"/>
</dbReference>
<dbReference type="NCBIfam" id="NF033157">
    <property type="entry name" value="SWFGD_domain"/>
    <property type="match status" value="1"/>
</dbReference>
<gene>
    <name evidence="3" type="ORF">DS837_25130</name>
</gene>
<proteinExistence type="predicted"/>
<feature type="compositionally biased region" description="Basic and acidic residues" evidence="1">
    <location>
        <begin position="249"/>
        <end position="261"/>
    </location>
</feature>
<organism evidence="3 4">
    <name type="scientific">Azospirillum brasilense</name>
    <dbReference type="NCBI Taxonomy" id="192"/>
    <lineage>
        <taxon>Bacteria</taxon>
        <taxon>Pseudomonadati</taxon>
        <taxon>Pseudomonadota</taxon>
        <taxon>Alphaproteobacteria</taxon>
        <taxon>Rhodospirillales</taxon>
        <taxon>Azospirillaceae</taxon>
        <taxon>Azospirillum</taxon>
    </lineage>
</organism>
<dbReference type="Pfam" id="PF04972">
    <property type="entry name" value="BON"/>
    <property type="match status" value="1"/>
</dbReference>
<dbReference type="Gene3D" id="3.30.1340.30">
    <property type="match status" value="1"/>
</dbReference>
<dbReference type="PROSITE" id="PS50914">
    <property type="entry name" value="BON"/>
    <property type="match status" value="1"/>
</dbReference>
<reference evidence="3 4" key="1">
    <citation type="submission" date="2018-07" db="EMBL/GenBank/DDBJ databases">
        <title>Genome sequence of Roseomonas fauriae ATCC 49958.</title>
        <authorList>
            <person name="Sant'Anna F.H."/>
            <person name="Baldani J.I."/>
            <person name="Zilli J.E."/>
            <person name="Reis V.M."/>
            <person name="Hartmann A."/>
            <person name="Cruz L."/>
            <person name="de Souza E.M."/>
            <person name="de Oliveira Pedrosa F."/>
            <person name="Passaglia L.M.P."/>
        </authorList>
    </citation>
    <scope>NUCLEOTIDE SEQUENCE [LARGE SCALE GENOMIC DNA]</scope>
    <source>
        <strain evidence="3 4">ATCC 49958</strain>
    </source>
</reference>
<feature type="compositionally biased region" description="Gly residues" evidence="1">
    <location>
        <begin position="388"/>
        <end position="399"/>
    </location>
</feature>
<feature type="compositionally biased region" description="Low complexity" evidence="1">
    <location>
        <begin position="400"/>
        <end position="421"/>
    </location>
</feature>
<dbReference type="AlphaFoldDB" id="A0A6L3AV03"/>
<feature type="compositionally biased region" description="Gly residues" evidence="1">
    <location>
        <begin position="58"/>
        <end position="82"/>
    </location>
</feature>
<comment type="caution">
    <text evidence="3">The sequence shown here is derived from an EMBL/GenBank/DDBJ whole genome shotgun (WGS) entry which is preliminary data.</text>
</comment>
<dbReference type="InterPro" id="IPR047800">
    <property type="entry name" value="SWFGD_dom"/>
</dbReference>
<evidence type="ECO:0000313" key="3">
    <source>
        <dbReference type="EMBL" id="KAA0679885.1"/>
    </source>
</evidence>
<evidence type="ECO:0000259" key="2">
    <source>
        <dbReference type="PROSITE" id="PS50914"/>
    </source>
</evidence>
<dbReference type="InterPro" id="IPR007055">
    <property type="entry name" value="BON_dom"/>
</dbReference>